<evidence type="ECO:0000256" key="8">
    <source>
        <dbReference type="ARBA" id="ARBA00022692"/>
    </source>
</evidence>
<keyword evidence="15" id="KW-1015">Disulfide bond</keyword>
<evidence type="ECO:0000256" key="16">
    <source>
        <dbReference type="ARBA" id="ARBA00023180"/>
    </source>
</evidence>
<evidence type="ECO:0000313" key="25">
    <source>
        <dbReference type="Ensembl" id="ENSCCNP00000006962.1"/>
    </source>
</evidence>
<dbReference type="EC" id="3.2.2.6" evidence="4"/>
<keyword evidence="12 23" id="KW-1133">Transmembrane helix</keyword>
<evidence type="ECO:0000256" key="13">
    <source>
        <dbReference type="ARBA" id="ARBA00023027"/>
    </source>
</evidence>
<keyword evidence="9 24" id="KW-0378">Hydrolase</keyword>
<feature type="transmembrane region" description="Helical" evidence="23">
    <location>
        <begin position="24"/>
        <end position="46"/>
    </location>
</feature>
<evidence type="ECO:0000256" key="2">
    <source>
        <dbReference type="ARBA" id="ARBA00005406"/>
    </source>
</evidence>
<dbReference type="CTD" id="952"/>
<dbReference type="PANTHER" id="PTHR10912">
    <property type="entry name" value="ADP-RIBOSYL CYCLASE"/>
    <property type="match status" value="1"/>
</dbReference>
<evidence type="ECO:0000313" key="27">
    <source>
        <dbReference type="RefSeq" id="XP_020027230.1"/>
    </source>
</evidence>
<evidence type="ECO:0000256" key="14">
    <source>
        <dbReference type="ARBA" id="ARBA00023136"/>
    </source>
</evidence>
<accession>A0A250XYF5</accession>
<evidence type="ECO:0000256" key="11">
    <source>
        <dbReference type="ARBA" id="ARBA00022968"/>
    </source>
</evidence>
<dbReference type="GO" id="GO:0016740">
    <property type="term" value="F:transferase activity"/>
    <property type="evidence" value="ECO:0007669"/>
    <property type="project" value="UniProtKB-KW"/>
</dbReference>
<evidence type="ECO:0000256" key="9">
    <source>
        <dbReference type="ARBA" id="ARBA00022801"/>
    </source>
</evidence>
<organism evidence="24">
    <name type="scientific">Castor canadensis</name>
    <name type="common">American beaver</name>
    <dbReference type="NCBI Taxonomy" id="51338"/>
    <lineage>
        <taxon>Eukaryota</taxon>
        <taxon>Metazoa</taxon>
        <taxon>Chordata</taxon>
        <taxon>Craniata</taxon>
        <taxon>Vertebrata</taxon>
        <taxon>Euteleostomi</taxon>
        <taxon>Mammalia</taxon>
        <taxon>Eutheria</taxon>
        <taxon>Euarchontoglires</taxon>
        <taxon>Glires</taxon>
        <taxon>Rodentia</taxon>
        <taxon>Castorimorpha</taxon>
        <taxon>Castoridae</taxon>
        <taxon>Castor</taxon>
    </lineage>
</organism>
<evidence type="ECO:0000256" key="22">
    <source>
        <dbReference type="ARBA" id="ARBA00049238"/>
    </source>
</evidence>
<dbReference type="OrthoDB" id="10028716at2759"/>
<dbReference type="Gene3D" id="1.20.82.10">
    <property type="entry name" value="ADP Ribosyl Cyclase, Chain A, domain 1"/>
    <property type="match status" value="1"/>
</dbReference>
<keyword evidence="13" id="KW-0520">NAD</keyword>
<dbReference type="GeneID" id="109691561"/>
<keyword evidence="7" id="KW-0808">Transferase</keyword>
<evidence type="ECO:0000256" key="6">
    <source>
        <dbReference type="ARBA" id="ARBA00015644"/>
    </source>
</evidence>
<evidence type="ECO:0000256" key="19">
    <source>
        <dbReference type="ARBA" id="ARBA00030418"/>
    </source>
</evidence>
<evidence type="ECO:0000256" key="21">
    <source>
        <dbReference type="ARBA" id="ARBA00031840"/>
    </source>
</evidence>
<dbReference type="Ensembl" id="ENSCCNT00000009238.1">
    <property type="protein sequence ID" value="ENSCCNP00000006962.1"/>
    <property type="gene ID" value="ENSCCNG00000007454.1"/>
</dbReference>
<evidence type="ECO:0000256" key="17">
    <source>
        <dbReference type="ARBA" id="ARBA00029787"/>
    </source>
</evidence>
<evidence type="ECO:0000256" key="18">
    <source>
        <dbReference type="ARBA" id="ARBA00030272"/>
    </source>
</evidence>
<dbReference type="GO" id="GO:0030890">
    <property type="term" value="P:positive regulation of B cell proliferation"/>
    <property type="evidence" value="ECO:0007669"/>
    <property type="project" value="TreeGrafter"/>
</dbReference>
<keyword evidence="8 23" id="KW-0812">Transmembrane</keyword>
<dbReference type="GO" id="GO:0016849">
    <property type="term" value="F:phosphorus-oxygen lyase activity"/>
    <property type="evidence" value="ECO:0007669"/>
    <property type="project" value="TreeGrafter"/>
</dbReference>
<dbReference type="SUPFAM" id="SSF52309">
    <property type="entry name" value="N-(deoxy)ribosyltransferase-like"/>
    <property type="match status" value="1"/>
</dbReference>
<keyword evidence="26" id="KW-1185">Reference proteome</keyword>
<keyword evidence="11" id="KW-0735">Signal-anchor</keyword>
<evidence type="ECO:0000256" key="7">
    <source>
        <dbReference type="ARBA" id="ARBA00022679"/>
    </source>
</evidence>
<dbReference type="GO" id="GO:0005886">
    <property type="term" value="C:plasma membrane"/>
    <property type="evidence" value="ECO:0007669"/>
    <property type="project" value="TreeGrafter"/>
</dbReference>
<evidence type="ECO:0000256" key="12">
    <source>
        <dbReference type="ARBA" id="ARBA00022989"/>
    </source>
</evidence>
<evidence type="ECO:0000256" key="3">
    <source>
        <dbReference type="ARBA" id="ARBA00011738"/>
    </source>
</evidence>
<comment type="catalytic activity">
    <reaction evidence="22">
        <text>NAD(+) + H2O = ADP-D-ribose + nicotinamide + H(+)</text>
        <dbReference type="Rhea" id="RHEA:16301"/>
        <dbReference type="ChEBI" id="CHEBI:15377"/>
        <dbReference type="ChEBI" id="CHEBI:15378"/>
        <dbReference type="ChEBI" id="CHEBI:17154"/>
        <dbReference type="ChEBI" id="CHEBI:57540"/>
        <dbReference type="ChEBI" id="CHEBI:57967"/>
        <dbReference type="EC" id="3.2.2.6"/>
    </reaction>
</comment>
<dbReference type="EC" id="2.4.99.20" evidence="5"/>
<comment type="subunit">
    <text evidence="3">Homodimer.</text>
</comment>
<dbReference type="Gene3D" id="3.40.50.720">
    <property type="entry name" value="NAD(P)-binding Rossmann-like Domain"/>
    <property type="match status" value="1"/>
</dbReference>
<sequence>MANCEFSPVSGDKRCCRISRRSQIGLGVGLLVLILLVVTVVGVLKWHQQSQPPEQLKWNGTGTSKHFSEIALGRCYIYTQFIRPELRDKDCLKIMDAFKGAFISKNPCSITKEDYEPLIKMDTQTIPCNKTLFWSKSKELAHQYTWVQGKMLTLEDTLLGYIADDLQWCGDPSTSEMNYESCPHWKKNCPNNPRSVFWHVISQKFAEAACGVVQVMLNGSRDEPFDKNSTFGSVEVFHLHPNKVHTLQAWVMHDIERVSSDSCSGPSINELKLIVNKRNITFVCQNNYRPARFVQCVKNPEHSSCRSII</sequence>
<evidence type="ECO:0000256" key="20">
    <source>
        <dbReference type="ARBA" id="ARBA00031355"/>
    </source>
</evidence>
<comment type="subcellular location">
    <subcellularLocation>
        <location evidence="1">Membrane</location>
        <topology evidence="1">Single-pass type II membrane protein</topology>
    </subcellularLocation>
</comment>
<dbReference type="CDD" id="cd04759">
    <property type="entry name" value="Rib_hydrolase"/>
    <property type="match status" value="1"/>
</dbReference>
<dbReference type="PANTHER" id="PTHR10912:SF5">
    <property type="entry name" value="ADP-RIBOSYL CYCLASE_CYCLIC ADP-RIBOSE HYDROLASE 1"/>
    <property type="match status" value="1"/>
</dbReference>
<evidence type="ECO:0000256" key="15">
    <source>
        <dbReference type="ARBA" id="ARBA00023157"/>
    </source>
</evidence>
<gene>
    <name evidence="24" type="primary">CD38</name>
    <name evidence="25 27" type="synonym">Cd38</name>
</gene>
<dbReference type="GO" id="GO:0061809">
    <property type="term" value="F:NAD+ nucleosidase activity, cyclic ADP-ribose generating"/>
    <property type="evidence" value="ECO:0007669"/>
    <property type="project" value="UniProtKB-EC"/>
</dbReference>
<evidence type="ECO:0000256" key="5">
    <source>
        <dbReference type="ARBA" id="ARBA00012600"/>
    </source>
</evidence>
<protein>
    <recommendedName>
        <fullName evidence="6">ADP-ribosyl cyclase/cyclic ADP-ribose hydrolase 1</fullName>
        <ecNumber evidence="5">2.4.99.20</ecNumber>
        <ecNumber evidence="4">3.2.2.6</ecNumber>
    </recommendedName>
    <alternativeName>
        <fullName evidence="21">2'-phospho-ADP-ribosyl cyclase</fullName>
    </alternativeName>
    <alternativeName>
        <fullName evidence="19">2'-phospho-ADP-ribosyl cyclase/2'-phospho-cyclic-ADP-ribose transferase</fullName>
    </alternativeName>
    <alternativeName>
        <fullName evidence="17">2'-phospho-cyclic-ADP-ribose transferase</fullName>
    </alternativeName>
    <alternativeName>
        <fullName evidence="20">ADP-ribosyl cyclase 1</fullName>
    </alternativeName>
    <alternativeName>
        <fullName evidence="18">Cyclic ADP-ribose hydrolase 1</fullName>
    </alternativeName>
</protein>
<evidence type="ECO:0000313" key="26">
    <source>
        <dbReference type="Proteomes" id="UP001732720"/>
    </source>
</evidence>
<dbReference type="InterPro" id="IPR003193">
    <property type="entry name" value="ADP-ribosyl_cyclase"/>
</dbReference>
<keyword evidence="16" id="KW-0325">Glycoprotein</keyword>
<comment type="similarity">
    <text evidence="2">Belongs to the ADP-ribosyl cyclase family.</text>
</comment>
<reference evidence="24" key="1">
    <citation type="journal article" date="2017" name="G3 (Bethesda)">
        <title>De Novo Genome and Transcriptome Assembly of the Canadian Beaver (Castor canadensis).</title>
        <authorList>
            <person name="Lok S."/>
            <person name="Paton T.A."/>
            <person name="Wang Z."/>
            <person name="Kaur G."/>
            <person name="Walker S."/>
            <person name="Yuen R.K."/>
            <person name="Sung W.W."/>
            <person name="Whitney J."/>
            <person name="Buchanan J.A."/>
            <person name="Trost B."/>
            <person name="Singh N."/>
            <person name="Apresto B."/>
            <person name="Chen N."/>
            <person name="Coole M."/>
            <person name="Dawson T.J."/>
            <person name="Ho K.Y."/>
            <person name="Hu Z."/>
            <person name="Pullenayegum S."/>
            <person name="Samler K."/>
            <person name="Shipstone A."/>
            <person name="Tsoi F."/>
            <person name="Wang T."/>
            <person name="Pereira S.L."/>
            <person name="Rostami P."/>
            <person name="Ryan C.A."/>
            <person name="Tong A.H."/>
            <person name="Ng K."/>
            <person name="Sundaravadanam Y."/>
            <person name="Simpson J.T."/>
            <person name="Lim B.K."/>
            <person name="Engstrom M.D."/>
            <person name="Dutton C.J."/>
            <person name="Kerr K.C."/>
            <person name="Franke M."/>
            <person name="Rapley W."/>
            <person name="Wintle R.F."/>
            <person name="Scherer S.W."/>
        </authorList>
    </citation>
    <scope>NUCLEOTIDE SEQUENCE</scope>
    <source>
        <strain evidence="24">ROM106880</strain>
        <tissue evidence="24">Muscle</tissue>
    </source>
</reference>
<reference evidence="27" key="3">
    <citation type="submission" date="2025-04" db="UniProtKB">
        <authorList>
            <consortium name="RefSeq"/>
        </authorList>
    </citation>
    <scope>IDENTIFICATION</scope>
    <source>
        <tissue evidence="27">Leukocyte</tissue>
    </source>
</reference>
<evidence type="ECO:0000256" key="23">
    <source>
        <dbReference type="SAM" id="Phobius"/>
    </source>
</evidence>
<dbReference type="EMBL" id="GFFV01003630">
    <property type="protein sequence ID" value="JAV36315.1"/>
    <property type="molecule type" value="Transcribed_RNA"/>
</dbReference>
<proteinExistence type="inferred from homology"/>
<dbReference type="RefSeq" id="XP_020027230.1">
    <property type="nucleotide sequence ID" value="XM_020171641.1"/>
</dbReference>
<reference evidence="25" key="2">
    <citation type="submission" date="2023-09" db="UniProtKB">
        <authorList>
            <consortium name="Ensembl"/>
        </authorList>
    </citation>
    <scope>IDENTIFICATION</scope>
</reference>
<dbReference type="AlphaFoldDB" id="A0A250XYF5"/>
<evidence type="ECO:0000256" key="10">
    <source>
        <dbReference type="ARBA" id="ARBA00022857"/>
    </source>
</evidence>
<dbReference type="Pfam" id="PF02267">
    <property type="entry name" value="Rib_hydrolayse"/>
    <property type="match status" value="1"/>
</dbReference>
<evidence type="ECO:0000256" key="1">
    <source>
        <dbReference type="ARBA" id="ARBA00004606"/>
    </source>
</evidence>
<keyword evidence="10" id="KW-0521">NADP</keyword>
<dbReference type="Proteomes" id="UP001732720">
    <property type="component" value="Chromosome 9"/>
</dbReference>
<evidence type="ECO:0000256" key="4">
    <source>
        <dbReference type="ARBA" id="ARBA00011982"/>
    </source>
</evidence>
<evidence type="ECO:0000313" key="24">
    <source>
        <dbReference type="EMBL" id="JAV36315.1"/>
    </source>
</evidence>
<name>A0A250XYF5_CASCN</name>
<dbReference type="KEGG" id="ccan:109691561"/>
<keyword evidence="14 23" id="KW-0472">Membrane</keyword>